<keyword evidence="3" id="KW-1185">Reference proteome</keyword>
<evidence type="ECO:0000313" key="2">
    <source>
        <dbReference type="EMBL" id="SFK93514.1"/>
    </source>
</evidence>
<protein>
    <submittedName>
        <fullName evidence="2">Uncharacterized protein</fullName>
    </submittedName>
</protein>
<accession>A0A1I4DIQ3</accession>
<evidence type="ECO:0000256" key="1">
    <source>
        <dbReference type="SAM" id="MobiDB-lite"/>
    </source>
</evidence>
<dbReference type="AlphaFoldDB" id="A0A1I4DIQ3"/>
<organism evidence="2 3">
    <name type="scientific">Streptomyces pini</name>
    <dbReference type="NCBI Taxonomy" id="1520580"/>
    <lineage>
        <taxon>Bacteria</taxon>
        <taxon>Bacillati</taxon>
        <taxon>Actinomycetota</taxon>
        <taxon>Actinomycetes</taxon>
        <taxon>Kitasatosporales</taxon>
        <taxon>Streptomycetaceae</taxon>
        <taxon>Streptomyces</taxon>
    </lineage>
</organism>
<gene>
    <name evidence="2" type="ORF">SAMN05192584_110143</name>
</gene>
<feature type="region of interest" description="Disordered" evidence="1">
    <location>
        <begin position="1"/>
        <end position="52"/>
    </location>
</feature>
<name>A0A1I4DIQ3_9ACTN</name>
<dbReference type="EMBL" id="FOSG01000010">
    <property type="protein sequence ID" value="SFK93514.1"/>
    <property type="molecule type" value="Genomic_DNA"/>
</dbReference>
<dbReference type="Proteomes" id="UP000198928">
    <property type="component" value="Unassembled WGS sequence"/>
</dbReference>
<sequence length="52" mass="5647">MPPVTPGTRSHDPRPGHDRPDPYDPYDPRSEGVPYVPEARHVPAAHSGSPPP</sequence>
<reference evidence="3" key="1">
    <citation type="submission" date="2016-10" db="EMBL/GenBank/DDBJ databases">
        <authorList>
            <person name="Varghese N."/>
            <person name="Submissions S."/>
        </authorList>
    </citation>
    <scope>NUCLEOTIDE SEQUENCE [LARGE SCALE GENOMIC DNA]</scope>
    <source>
        <strain evidence="3">PL19</strain>
    </source>
</reference>
<feature type="compositionally biased region" description="Basic and acidic residues" evidence="1">
    <location>
        <begin position="9"/>
        <end position="30"/>
    </location>
</feature>
<evidence type="ECO:0000313" key="3">
    <source>
        <dbReference type="Proteomes" id="UP000198928"/>
    </source>
</evidence>
<proteinExistence type="predicted"/>